<keyword evidence="10" id="KW-1185">Reference proteome</keyword>
<accession>A0A507ARK2</accession>
<feature type="domain" description="Major facilitator superfamily (MFS) profile" evidence="8">
    <location>
        <begin position="68"/>
        <end position="585"/>
    </location>
</feature>
<dbReference type="PROSITE" id="PS50850">
    <property type="entry name" value="MFS"/>
    <property type="match status" value="1"/>
</dbReference>
<feature type="transmembrane region" description="Helical" evidence="7">
    <location>
        <begin position="533"/>
        <end position="555"/>
    </location>
</feature>
<feature type="transmembrane region" description="Helical" evidence="7">
    <location>
        <begin position="133"/>
        <end position="152"/>
    </location>
</feature>
<evidence type="ECO:0000256" key="3">
    <source>
        <dbReference type="ARBA" id="ARBA00022692"/>
    </source>
</evidence>
<feature type="region of interest" description="Disordered" evidence="6">
    <location>
        <begin position="564"/>
        <end position="585"/>
    </location>
</feature>
<feature type="transmembrane region" description="Helical" evidence="7">
    <location>
        <begin position="289"/>
        <end position="311"/>
    </location>
</feature>
<feature type="region of interest" description="Disordered" evidence="6">
    <location>
        <begin position="1"/>
        <end position="55"/>
    </location>
</feature>
<dbReference type="PANTHER" id="PTHR23501:SF177">
    <property type="entry name" value="MAJOR FACILITATOR SUPERFAMILY (MFS) PROFILE DOMAIN-CONTAINING PROTEIN-RELATED"/>
    <property type="match status" value="1"/>
</dbReference>
<proteinExistence type="predicted"/>
<dbReference type="CDD" id="cd17502">
    <property type="entry name" value="MFS_Azr1_MDR_like"/>
    <property type="match status" value="1"/>
</dbReference>
<dbReference type="InterPro" id="IPR036259">
    <property type="entry name" value="MFS_trans_sf"/>
</dbReference>
<dbReference type="RefSeq" id="XP_030994343.1">
    <property type="nucleotide sequence ID" value="XM_031142920.1"/>
</dbReference>
<evidence type="ECO:0000256" key="1">
    <source>
        <dbReference type="ARBA" id="ARBA00004141"/>
    </source>
</evidence>
<feature type="transmembrane region" description="Helical" evidence="7">
    <location>
        <begin position="103"/>
        <end position="121"/>
    </location>
</feature>
<feature type="transmembrane region" description="Helical" evidence="7">
    <location>
        <begin position="158"/>
        <end position="183"/>
    </location>
</feature>
<feature type="compositionally biased region" description="Basic and acidic residues" evidence="6">
    <location>
        <begin position="576"/>
        <end position="585"/>
    </location>
</feature>
<feature type="transmembrane region" description="Helical" evidence="7">
    <location>
        <begin position="372"/>
        <end position="389"/>
    </location>
</feature>
<dbReference type="PANTHER" id="PTHR23501">
    <property type="entry name" value="MAJOR FACILITATOR SUPERFAMILY"/>
    <property type="match status" value="1"/>
</dbReference>
<dbReference type="Proteomes" id="UP000319257">
    <property type="component" value="Unassembled WGS sequence"/>
</dbReference>
<feature type="transmembrane region" description="Helical" evidence="7">
    <location>
        <begin position="457"/>
        <end position="479"/>
    </location>
</feature>
<dbReference type="SUPFAM" id="SSF103473">
    <property type="entry name" value="MFS general substrate transporter"/>
    <property type="match status" value="1"/>
</dbReference>
<feature type="transmembrane region" description="Helical" evidence="7">
    <location>
        <begin position="190"/>
        <end position="209"/>
    </location>
</feature>
<feature type="compositionally biased region" description="Low complexity" evidence="6">
    <location>
        <begin position="564"/>
        <end position="575"/>
    </location>
</feature>
<sequence>MDNSPAKEPVERDATAHHGVHEPDMSHDQALNGEKKRDLEGGNASEGTEEPPAAAADDYPAGLTLALIVVALAMSMFLVALDMTIIATAVPKITDDFHSLEDIAWYGSAFFVTSGGFQSSWGKAFKYFSLKYTYLAAIFIFELGSLICGVAPTSTALVVGRAIAGVGAAGVSSGTYTLIAFAARPEKRPVFVGIFGLCFGIASVVGPLIGGAFTDNVTWRWCFYINLPIGGLSAFLVFLFYRTPAWAKPAEATWREKFLQMDPVGTVLALGAIIAYILAMQYGGQTMPWSSSTVIGLLVGFVVITAVFIGWEMYAGERAMMPPRLMKTRVLWFNATWAFLMIGAYFATVYYLPVYFQSIDNLSPTGSGVRSLPLILTTSVAIIILGMTVKYFAARTIYVMGFCAAVAAVAIGLMITFDIGTSLGKQVGYQLLAGFALGFPFQLPVINAQTQSKPEDLAIVTAIVIFSETIAGAILLSAAQCAFVNQMLKSIVHTAPEVEPAKLIVTGVSEIRDVFPPEQIPGILLAYMDGLRIPFAIATATAGAAFVLACVVLVLPNRTGKTATAAGLESSSASEATKEEPSSSN</sequence>
<feature type="transmembrane region" description="Helical" evidence="7">
    <location>
        <begin position="221"/>
        <end position="241"/>
    </location>
</feature>
<comment type="subcellular location">
    <subcellularLocation>
        <location evidence="1">Membrane</location>
        <topology evidence="1">Multi-pass membrane protein</topology>
    </subcellularLocation>
</comment>
<gene>
    <name evidence="9" type="ORF">E0L32_000809</name>
</gene>
<feature type="transmembrane region" description="Helical" evidence="7">
    <location>
        <begin position="331"/>
        <end position="352"/>
    </location>
</feature>
<evidence type="ECO:0000313" key="9">
    <source>
        <dbReference type="EMBL" id="TPX12632.1"/>
    </source>
</evidence>
<evidence type="ECO:0000256" key="6">
    <source>
        <dbReference type="SAM" id="MobiDB-lite"/>
    </source>
</evidence>
<feature type="transmembrane region" description="Helical" evidence="7">
    <location>
        <begin position="65"/>
        <end position="91"/>
    </location>
</feature>
<dbReference type="FunCoup" id="A0A507ARK2">
    <property type="interactions" value="58"/>
</dbReference>
<comment type="caution">
    <text evidence="9">The sequence shown here is derived from an EMBL/GenBank/DDBJ whole genome shotgun (WGS) entry which is preliminary data.</text>
</comment>
<evidence type="ECO:0000256" key="2">
    <source>
        <dbReference type="ARBA" id="ARBA00022448"/>
    </source>
</evidence>
<protein>
    <recommendedName>
        <fullName evidence="8">Major facilitator superfamily (MFS) profile domain-containing protein</fullName>
    </recommendedName>
</protein>
<dbReference type="InterPro" id="IPR011701">
    <property type="entry name" value="MFS"/>
</dbReference>
<feature type="transmembrane region" description="Helical" evidence="7">
    <location>
        <begin position="427"/>
        <end position="445"/>
    </location>
</feature>
<evidence type="ECO:0000259" key="8">
    <source>
        <dbReference type="PROSITE" id="PS50850"/>
    </source>
</evidence>
<name>A0A507ARK2_9PEZI</name>
<feature type="transmembrane region" description="Helical" evidence="7">
    <location>
        <begin position="396"/>
        <end position="415"/>
    </location>
</feature>
<dbReference type="OrthoDB" id="10021397at2759"/>
<feature type="compositionally biased region" description="Basic and acidic residues" evidence="6">
    <location>
        <begin position="8"/>
        <end position="40"/>
    </location>
</feature>
<dbReference type="EMBL" id="SKBQ01000003">
    <property type="protein sequence ID" value="TPX12632.1"/>
    <property type="molecule type" value="Genomic_DNA"/>
</dbReference>
<dbReference type="Pfam" id="PF07690">
    <property type="entry name" value="MFS_1"/>
    <property type="match status" value="1"/>
</dbReference>
<keyword evidence="5 7" id="KW-0472">Membrane</keyword>
<keyword evidence="2" id="KW-0813">Transport</keyword>
<evidence type="ECO:0000256" key="5">
    <source>
        <dbReference type="ARBA" id="ARBA00023136"/>
    </source>
</evidence>
<dbReference type="Gene3D" id="1.20.1250.20">
    <property type="entry name" value="MFS general substrate transporter like domains"/>
    <property type="match status" value="2"/>
</dbReference>
<dbReference type="GeneID" id="41968256"/>
<keyword evidence="3 7" id="KW-0812">Transmembrane</keyword>
<dbReference type="InParanoid" id="A0A507ARK2"/>
<dbReference type="GO" id="GO:0022857">
    <property type="term" value="F:transmembrane transporter activity"/>
    <property type="evidence" value="ECO:0007669"/>
    <property type="project" value="InterPro"/>
</dbReference>
<organism evidence="9 10">
    <name type="scientific">Thyridium curvatum</name>
    <dbReference type="NCBI Taxonomy" id="1093900"/>
    <lineage>
        <taxon>Eukaryota</taxon>
        <taxon>Fungi</taxon>
        <taxon>Dikarya</taxon>
        <taxon>Ascomycota</taxon>
        <taxon>Pezizomycotina</taxon>
        <taxon>Sordariomycetes</taxon>
        <taxon>Sordariomycetidae</taxon>
        <taxon>Thyridiales</taxon>
        <taxon>Thyridiaceae</taxon>
        <taxon>Thyridium</taxon>
    </lineage>
</organism>
<evidence type="ECO:0000313" key="10">
    <source>
        <dbReference type="Proteomes" id="UP000319257"/>
    </source>
</evidence>
<evidence type="ECO:0000256" key="4">
    <source>
        <dbReference type="ARBA" id="ARBA00022989"/>
    </source>
</evidence>
<dbReference type="InterPro" id="IPR020846">
    <property type="entry name" value="MFS_dom"/>
</dbReference>
<keyword evidence="4 7" id="KW-1133">Transmembrane helix</keyword>
<dbReference type="GO" id="GO:0005886">
    <property type="term" value="C:plasma membrane"/>
    <property type="evidence" value="ECO:0007669"/>
    <property type="project" value="TreeGrafter"/>
</dbReference>
<dbReference type="FunFam" id="1.20.1720.10:FF:000012">
    <property type="entry name" value="MFS toxin efflux pump (AflT)"/>
    <property type="match status" value="1"/>
</dbReference>
<feature type="transmembrane region" description="Helical" evidence="7">
    <location>
        <begin position="262"/>
        <end position="283"/>
    </location>
</feature>
<evidence type="ECO:0000256" key="7">
    <source>
        <dbReference type="SAM" id="Phobius"/>
    </source>
</evidence>
<dbReference type="AlphaFoldDB" id="A0A507ARK2"/>
<reference evidence="9 10" key="1">
    <citation type="submission" date="2019-06" db="EMBL/GenBank/DDBJ databases">
        <title>Draft genome sequence of the filamentous fungus Phialemoniopsis curvata isolated from diesel fuel.</title>
        <authorList>
            <person name="Varaljay V.A."/>
            <person name="Lyon W.J."/>
            <person name="Crouch A.L."/>
            <person name="Drake C.E."/>
            <person name="Hollomon J.M."/>
            <person name="Nadeau L.J."/>
            <person name="Nunn H.S."/>
            <person name="Stevenson B.S."/>
            <person name="Bojanowski C.L."/>
            <person name="Crookes-Goodson W.J."/>
        </authorList>
    </citation>
    <scope>NUCLEOTIDE SEQUENCE [LARGE SCALE GENOMIC DNA]</scope>
    <source>
        <strain evidence="9 10">D216</strain>
    </source>
</reference>